<dbReference type="EMBL" id="JBHUFZ010000015">
    <property type="protein sequence ID" value="MFD1889780.1"/>
    <property type="molecule type" value="Genomic_DNA"/>
</dbReference>
<evidence type="ECO:0000313" key="1">
    <source>
        <dbReference type="EMBL" id="MFD1889780.1"/>
    </source>
</evidence>
<protein>
    <submittedName>
        <fullName evidence="1">DUF929 family protein</fullName>
    </submittedName>
</protein>
<dbReference type="Pfam" id="PF06053">
    <property type="entry name" value="DUF929"/>
    <property type="match status" value="1"/>
</dbReference>
<keyword evidence="2" id="KW-1185">Reference proteome</keyword>
<evidence type="ECO:0000313" key="2">
    <source>
        <dbReference type="Proteomes" id="UP001597326"/>
    </source>
</evidence>
<name>A0ABW4RU56_9ACTN</name>
<organism evidence="1 2">
    <name type="scientific">Luteococcus peritonei</name>
    <dbReference type="NCBI Taxonomy" id="88874"/>
    <lineage>
        <taxon>Bacteria</taxon>
        <taxon>Bacillati</taxon>
        <taxon>Actinomycetota</taxon>
        <taxon>Actinomycetes</taxon>
        <taxon>Propionibacteriales</taxon>
        <taxon>Propionibacteriaceae</taxon>
        <taxon>Luteococcus</taxon>
    </lineage>
</organism>
<dbReference type="RefSeq" id="WP_343873399.1">
    <property type="nucleotide sequence ID" value="NZ_BAAAIX010000016.1"/>
</dbReference>
<dbReference type="InterPro" id="IPR009272">
    <property type="entry name" value="DUF929"/>
</dbReference>
<gene>
    <name evidence="1" type="ORF">ACFSCS_06190</name>
</gene>
<reference evidence="2" key="1">
    <citation type="journal article" date="2019" name="Int. J. Syst. Evol. Microbiol.">
        <title>The Global Catalogue of Microorganisms (GCM) 10K type strain sequencing project: providing services to taxonomists for standard genome sequencing and annotation.</title>
        <authorList>
            <consortium name="The Broad Institute Genomics Platform"/>
            <consortium name="The Broad Institute Genome Sequencing Center for Infectious Disease"/>
            <person name="Wu L."/>
            <person name="Ma J."/>
        </authorList>
    </citation>
    <scope>NUCLEOTIDE SEQUENCE [LARGE SCALE GENOMIC DNA]</scope>
    <source>
        <strain evidence="2">CAIM 431</strain>
    </source>
</reference>
<sequence>MILVLALVLSFWLIGRAKRSKDAQETASSGVLSAALQDIPTSAFDTVGAGSASEAPTPIPGGKPVLQDGKPRVLYIGAEFCPYCAMDRLSLVAALSRFGRFSGLEDVLSSPDEGLISNLATVTFRTSSYSSETVSFTGVETSDRFQQPLATPGEADEAIFRQFSPSGGIPFVHYGSAYANSAPFDGTFLAGRSADQVADELKDPASQTSQAVLGGANLISAQICRETGGEPGSVCTSPGVVAAGKRLR</sequence>
<accession>A0ABW4RU56</accession>
<proteinExistence type="predicted"/>
<dbReference type="Proteomes" id="UP001597326">
    <property type="component" value="Unassembled WGS sequence"/>
</dbReference>
<comment type="caution">
    <text evidence="1">The sequence shown here is derived from an EMBL/GenBank/DDBJ whole genome shotgun (WGS) entry which is preliminary data.</text>
</comment>